<evidence type="ECO:0000313" key="10">
    <source>
        <dbReference type="Proteomes" id="UP000244110"/>
    </source>
</evidence>
<dbReference type="GO" id="GO:0016757">
    <property type="term" value="F:glycosyltransferase activity"/>
    <property type="evidence" value="ECO:0007669"/>
    <property type="project" value="UniProtKB-KW"/>
</dbReference>
<evidence type="ECO:0000256" key="1">
    <source>
        <dbReference type="ARBA" id="ARBA00004236"/>
    </source>
</evidence>
<dbReference type="NCBIfam" id="TIGR04283">
    <property type="entry name" value="glyco_like_mftF"/>
    <property type="match status" value="1"/>
</dbReference>
<dbReference type="Gene3D" id="3.90.550.10">
    <property type="entry name" value="Spore Coat Polysaccharide Biosynthesis Protein SpsA, Chain A"/>
    <property type="match status" value="1"/>
</dbReference>
<dbReference type="CDD" id="cd02522">
    <property type="entry name" value="GT_2_like_a"/>
    <property type="match status" value="1"/>
</dbReference>
<dbReference type="EMBL" id="FNLN01000008">
    <property type="protein sequence ID" value="SDT88670.1"/>
    <property type="molecule type" value="Genomic_DNA"/>
</dbReference>
<dbReference type="Proteomes" id="UP000244110">
    <property type="component" value="Unassembled WGS sequence"/>
</dbReference>
<sequence length="229" mass="26044">MVKCSVIIPCYHDDGKLARLLGQLQQLPNKPSEIIVIDAANSACCLNICKQFRVQRLVSEPCRGQQLRIGAIQATGDVLWFLHADAQLSTDSIRAISSALARGAIGGYFHFRFAKPRGWQAFILESAIALRCRFGVPYGDQGIFIKRSVYQQTGGHAPWPLFEEVPLVRSARRCGKFVPLSEPIFIDSRRWQRDGWWRRTWHNRKLAWNFMCGARPQELAARYRSKIGS</sequence>
<evidence type="ECO:0000313" key="8">
    <source>
        <dbReference type="EMBL" id="SDT88670.1"/>
    </source>
</evidence>
<keyword evidence="4 7" id="KW-0808">Transferase</keyword>
<evidence type="ECO:0000259" key="6">
    <source>
        <dbReference type="Pfam" id="PF00535"/>
    </source>
</evidence>
<dbReference type="PANTHER" id="PTHR43646">
    <property type="entry name" value="GLYCOSYLTRANSFERASE"/>
    <property type="match status" value="1"/>
</dbReference>
<evidence type="ECO:0000313" key="7">
    <source>
        <dbReference type="EMBL" id="PTQ86967.1"/>
    </source>
</evidence>
<dbReference type="GO" id="GO:0005886">
    <property type="term" value="C:plasma membrane"/>
    <property type="evidence" value="ECO:0007669"/>
    <property type="project" value="UniProtKB-SubCell"/>
</dbReference>
<reference evidence="9" key="2">
    <citation type="submission" date="2016-10" db="EMBL/GenBank/DDBJ databases">
        <authorList>
            <person name="Varghese N."/>
            <person name="Submissions S."/>
        </authorList>
    </citation>
    <scope>NUCLEOTIDE SEQUENCE [LARGE SCALE GENOMIC DNA]</scope>
    <source>
        <strain evidence="9">Nm10</strain>
    </source>
</reference>
<proteinExistence type="predicted"/>
<evidence type="ECO:0000313" key="9">
    <source>
        <dbReference type="Proteomes" id="UP000182882"/>
    </source>
</evidence>
<evidence type="ECO:0000256" key="2">
    <source>
        <dbReference type="ARBA" id="ARBA00022475"/>
    </source>
</evidence>
<dbReference type="InterPro" id="IPR026461">
    <property type="entry name" value="Trfase_2_rSAM/seldom_assoc"/>
</dbReference>
<dbReference type="KEGG" id="nur:ATY38_14770"/>
<dbReference type="AlphaFoldDB" id="A0A0S3AN60"/>
<evidence type="ECO:0000256" key="4">
    <source>
        <dbReference type="ARBA" id="ARBA00022679"/>
    </source>
</evidence>
<keyword evidence="3" id="KW-0328">Glycosyltransferase</keyword>
<dbReference type="RefSeq" id="WP_062559960.1">
    <property type="nucleotide sequence ID" value="NZ_CP013341.1"/>
</dbReference>
<organism evidence="7 10">
    <name type="scientific">Nitrosomonas ureae</name>
    <dbReference type="NCBI Taxonomy" id="44577"/>
    <lineage>
        <taxon>Bacteria</taxon>
        <taxon>Pseudomonadati</taxon>
        <taxon>Pseudomonadota</taxon>
        <taxon>Betaproteobacteria</taxon>
        <taxon>Nitrosomonadales</taxon>
        <taxon>Nitrosomonadaceae</taxon>
        <taxon>Nitrosomonas</taxon>
    </lineage>
</organism>
<feature type="domain" description="Glycosyltransferase 2-like" evidence="6">
    <location>
        <begin position="5"/>
        <end position="106"/>
    </location>
</feature>
<evidence type="ECO:0000256" key="5">
    <source>
        <dbReference type="ARBA" id="ARBA00023136"/>
    </source>
</evidence>
<reference evidence="7 10" key="3">
    <citation type="submission" date="2018-04" db="EMBL/GenBank/DDBJ databases">
        <title>Active sludge and wastewater microbial communities from Klosterneuburg, Austria.</title>
        <authorList>
            <person name="Wagner M."/>
        </authorList>
    </citation>
    <scope>NUCLEOTIDE SEQUENCE [LARGE SCALE GENOMIC DNA]</scope>
    <source>
        <strain evidence="7 10">Nm4</strain>
    </source>
</reference>
<keyword evidence="9" id="KW-1185">Reference proteome</keyword>
<dbReference type="EMBL" id="QAOL01000007">
    <property type="protein sequence ID" value="PTQ86967.1"/>
    <property type="molecule type" value="Genomic_DNA"/>
</dbReference>
<accession>A0A0S3AN60</accession>
<keyword evidence="5" id="KW-0472">Membrane</keyword>
<keyword evidence="2" id="KW-1003">Cell membrane</keyword>
<reference evidence="8" key="1">
    <citation type="submission" date="2016-10" db="EMBL/GenBank/DDBJ databases">
        <authorList>
            <person name="de Groot N.N."/>
        </authorList>
    </citation>
    <scope>NUCLEOTIDE SEQUENCE [LARGE SCALE GENOMIC DNA]</scope>
    <source>
        <strain evidence="8">Nm10</strain>
    </source>
</reference>
<dbReference type="InterPro" id="IPR029044">
    <property type="entry name" value="Nucleotide-diphossugar_trans"/>
</dbReference>
<dbReference type="Proteomes" id="UP000182882">
    <property type="component" value="Unassembled WGS sequence"/>
</dbReference>
<evidence type="ECO:0000256" key="3">
    <source>
        <dbReference type="ARBA" id="ARBA00022676"/>
    </source>
</evidence>
<dbReference type="InterPro" id="IPR001173">
    <property type="entry name" value="Glyco_trans_2-like"/>
</dbReference>
<dbReference type="PANTHER" id="PTHR43646:SF2">
    <property type="entry name" value="GLYCOSYLTRANSFERASE 2-LIKE DOMAIN-CONTAINING PROTEIN"/>
    <property type="match status" value="1"/>
</dbReference>
<gene>
    <name evidence="7" type="ORF">C8R28_10077</name>
    <name evidence="8" type="ORF">SAMN05216406_10812</name>
</gene>
<dbReference type="SUPFAM" id="SSF53448">
    <property type="entry name" value="Nucleotide-diphospho-sugar transferases"/>
    <property type="match status" value="1"/>
</dbReference>
<dbReference type="Pfam" id="PF00535">
    <property type="entry name" value="Glycos_transf_2"/>
    <property type="match status" value="1"/>
</dbReference>
<comment type="subcellular location">
    <subcellularLocation>
        <location evidence="1">Cell membrane</location>
    </subcellularLocation>
</comment>
<protein>
    <submittedName>
        <fullName evidence="7">RSAM/selenodomain-associated transferase 2</fullName>
    </submittedName>
    <submittedName>
        <fullName evidence="8">Transferase 2, rSAM/selenodomain-associated</fullName>
    </submittedName>
</protein>
<name>A0A0S3AN60_9PROT</name>